<organism evidence="1 2">
    <name type="scientific">Kocuria flava</name>
    <dbReference type="NCBI Taxonomy" id="446860"/>
    <lineage>
        <taxon>Bacteria</taxon>
        <taxon>Bacillati</taxon>
        <taxon>Actinomycetota</taxon>
        <taxon>Actinomycetes</taxon>
        <taxon>Micrococcales</taxon>
        <taxon>Micrococcaceae</taxon>
        <taxon>Kocuria</taxon>
    </lineage>
</organism>
<protein>
    <submittedName>
        <fullName evidence="1">Uncharacterized protein</fullName>
    </submittedName>
</protein>
<evidence type="ECO:0000313" key="1">
    <source>
        <dbReference type="EMBL" id="ALU41405.1"/>
    </source>
</evidence>
<gene>
    <name evidence="1" type="ORF">AS188_16085</name>
</gene>
<dbReference type="Proteomes" id="UP000057181">
    <property type="component" value="Plasmid 1"/>
</dbReference>
<dbReference type="AlphaFoldDB" id="A0A0U2P367"/>
<dbReference type="OrthoDB" id="2426596at2"/>
<geneLocation type="plasmid" evidence="1">
    <name>1</name>
</geneLocation>
<dbReference type="RefSeq" id="WP_058860069.1">
    <property type="nucleotide sequence ID" value="NZ_BJZR01000033.1"/>
</dbReference>
<proteinExistence type="predicted"/>
<evidence type="ECO:0000313" key="2">
    <source>
        <dbReference type="Proteomes" id="UP000057181"/>
    </source>
</evidence>
<accession>A0A0U2P367</accession>
<name>A0A0U2P367_9MICC</name>
<dbReference type="KEGG" id="kfv:AS188_16085"/>
<reference evidence="1 2" key="1">
    <citation type="submission" date="2015-11" db="EMBL/GenBank/DDBJ databases">
        <title>Complete Genome Sequence of Kocuria flava strain HO-9041.</title>
        <authorList>
            <person name="Zhou M."/>
            <person name="Dai J."/>
        </authorList>
    </citation>
    <scope>NUCLEOTIDE SEQUENCE [LARGE SCALE GENOMIC DNA]</scope>
    <source>
        <strain evidence="1 2">HO-9041</strain>
        <plasmid evidence="1 2">1</plasmid>
    </source>
</reference>
<keyword evidence="1" id="KW-0614">Plasmid</keyword>
<dbReference type="EMBL" id="CP013255">
    <property type="protein sequence ID" value="ALU41405.1"/>
    <property type="molecule type" value="Genomic_DNA"/>
</dbReference>
<sequence>MEHTDRLIEEQYMTTDTPPPDWTWGQPAAEALAWLVESGVTGAPETDVMPPGCADSTWVLHHQYLLPAEQDLETSAVRQGLGFLPTPPPPWARVRWQQVAEATGQVMGGGSYQVRAVPPCYRWGGYLHSDVTGGALREDPAHEWAASEGSPSQEELEQLIPVLDRHTSSTQAIGVLSEFDFQWRDLRSVERSPAFTFTLARLVEDLLAISSRDRTTMAPHWWWPQDRAWLVWTDWDLSGTKVYGSAALIEELREHSVLETIDWHPGP</sequence>